<organism evidence="2 3">
    <name type="scientific">Pelobates cultripes</name>
    <name type="common">Western spadefoot toad</name>
    <dbReference type="NCBI Taxonomy" id="61616"/>
    <lineage>
        <taxon>Eukaryota</taxon>
        <taxon>Metazoa</taxon>
        <taxon>Chordata</taxon>
        <taxon>Craniata</taxon>
        <taxon>Vertebrata</taxon>
        <taxon>Euteleostomi</taxon>
        <taxon>Amphibia</taxon>
        <taxon>Batrachia</taxon>
        <taxon>Anura</taxon>
        <taxon>Pelobatoidea</taxon>
        <taxon>Pelobatidae</taxon>
        <taxon>Pelobates</taxon>
    </lineage>
</organism>
<keyword evidence="3" id="KW-1185">Reference proteome</keyword>
<protein>
    <submittedName>
        <fullName evidence="2">Uncharacterized protein</fullName>
    </submittedName>
</protein>
<name>A0AAD1S2F7_PELCU</name>
<accession>A0AAD1S2F7</accession>
<sequence length="88" mass="9931">MHCTGVEQLTTKQRKWWLHGSNRHITGSYCAPPEWQFGNEDYGNPQGGKGHQGPQARASTHGRIKARKPPKRHRMRPCWNGPSSPSTS</sequence>
<reference evidence="2" key="1">
    <citation type="submission" date="2022-03" db="EMBL/GenBank/DDBJ databases">
        <authorList>
            <person name="Alioto T."/>
            <person name="Alioto T."/>
            <person name="Gomez Garrido J."/>
        </authorList>
    </citation>
    <scope>NUCLEOTIDE SEQUENCE</scope>
</reference>
<dbReference type="AlphaFoldDB" id="A0AAD1S2F7"/>
<feature type="region of interest" description="Disordered" evidence="1">
    <location>
        <begin position="35"/>
        <end position="88"/>
    </location>
</feature>
<evidence type="ECO:0000256" key="1">
    <source>
        <dbReference type="SAM" id="MobiDB-lite"/>
    </source>
</evidence>
<proteinExistence type="predicted"/>
<feature type="compositionally biased region" description="Basic residues" evidence="1">
    <location>
        <begin position="60"/>
        <end position="76"/>
    </location>
</feature>
<evidence type="ECO:0000313" key="2">
    <source>
        <dbReference type="EMBL" id="CAH2285863.1"/>
    </source>
</evidence>
<dbReference type="Proteomes" id="UP001295444">
    <property type="component" value="Chromosome 04"/>
</dbReference>
<dbReference type="EMBL" id="OW240915">
    <property type="protein sequence ID" value="CAH2285863.1"/>
    <property type="molecule type" value="Genomic_DNA"/>
</dbReference>
<gene>
    <name evidence="2" type="ORF">PECUL_23A013768</name>
</gene>
<evidence type="ECO:0000313" key="3">
    <source>
        <dbReference type="Proteomes" id="UP001295444"/>
    </source>
</evidence>